<proteinExistence type="predicted"/>
<evidence type="ECO:0000313" key="2">
    <source>
        <dbReference type="EMBL" id="CAF4758603.1"/>
    </source>
</evidence>
<sequence>PMVVGSSPSIQGHHVPPPQPDKLMTYE</sequence>
<organism evidence="2 3">
    <name type="scientific">Rotaria magnacalcarata</name>
    <dbReference type="NCBI Taxonomy" id="392030"/>
    <lineage>
        <taxon>Eukaryota</taxon>
        <taxon>Metazoa</taxon>
        <taxon>Spiralia</taxon>
        <taxon>Gnathifera</taxon>
        <taxon>Rotifera</taxon>
        <taxon>Eurotatoria</taxon>
        <taxon>Bdelloidea</taxon>
        <taxon>Philodinida</taxon>
        <taxon>Philodinidae</taxon>
        <taxon>Rotaria</taxon>
    </lineage>
</organism>
<name>A0A821LX18_9BILA</name>
<comment type="caution">
    <text evidence="2">The sequence shown here is derived from an EMBL/GenBank/DDBJ whole genome shotgun (WGS) entry which is preliminary data.</text>
</comment>
<dbReference type="AlphaFoldDB" id="A0A821LX18"/>
<keyword evidence="3" id="KW-1185">Reference proteome</keyword>
<protein>
    <submittedName>
        <fullName evidence="2">Uncharacterized protein</fullName>
    </submittedName>
</protein>
<gene>
    <name evidence="2" type="ORF">OVN521_LOCUS50403</name>
</gene>
<dbReference type="Proteomes" id="UP000663866">
    <property type="component" value="Unassembled WGS sequence"/>
</dbReference>
<reference evidence="2" key="1">
    <citation type="submission" date="2021-02" db="EMBL/GenBank/DDBJ databases">
        <authorList>
            <person name="Nowell W R."/>
        </authorList>
    </citation>
    <scope>NUCLEOTIDE SEQUENCE</scope>
</reference>
<accession>A0A821LX18</accession>
<feature type="region of interest" description="Disordered" evidence="1">
    <location>
        <begin position="1"/>
        <end position="27"/>
    </location>
</feature>
<dbReference type="EMBL" id="CAJOBG010115852">
    <property type="protein sequence ID" value="CAF4758603.1"/>
    <property type="molecule type" value="Genomic_DNA"/>
</dbReference>
<evidence type="ECO:0000313" key="3">
    <source>
        <dbReference type="Proteomes" id="UP000663866"/>
    </source>
</evidence>
<feature type="non-terminal residue" evidence="2">
    <location>
        <position position="1"/>
    </location>
</feature>
<evidence type="ECO:0000256" key="1">
    <source>
        <dbReference type="SAM" id="MobiDB-lite"/>
    </source>
</evidence>
<feature type="compositionally biased region" description="Polar residues" evidence="1">
    <location>
        <begin position="1"/>
        <end position="10"/>
    </location>
</feature>